<dbReference type="RefSeq" id="WP_316787412.1">
    <property type="nucleotide sequence ID" value="NZ_CP053540.1"/>
</dbReference>
<evidence type="ECO:0000313" key="3">
    <source>
        <dbReference type="EMBL" id="WOB44314.1"/>
    </source>
</evidence>
<dbReference type="EMBL" id="CP053540">
    <property type="protein sequence ID" value="WOB44314.1"/>
    <property type="molecule type" value="Genomic_DNA"/>
</dbReference>
<comment type="function">
    <text evidence="1">Involved in the modulation of the specificity of the ClpAP-mediated ATP-dependent protein degradation.</text>
</comment>
<dbReference type="SUPFAM" id="SSF54736">
    <property type="entry name" value="ClpS-like"/>
    <property type="match status" value="1"/>
</dbReference>
<dbReference type="GO" id="GO:0006508">
    <property type="term" value="P:proteolysis"/>
    <property type="evidence" value="ECO:0007669"/>
    <property type="project" value="UniProtKB-UniRule"/>
</dbReference>
<comment type="similarity">
    <text evidence="1">Belongs to the ClpS family.</text>
</comment>
<dbReference type="Gene3D" id="3.30.1390.10">
    <property type="match status" value="1"/>
</dbReference>
<dbReference type="GO" id="GO:0008233">
    <property type="term" value="F:peptidase activity"/>
    <property type="evidence" value="ECO:0007669"/>
    <property type="project" value="UniProtKB-KW"/>
</dbReference>
<dbReference type="HAMAP" id="MF_00302">
    <property type="entry name" value="ClpS"/>
    <property type="match status" value="1"/>
</dbReference>
<comment type="subunit">
    <text evidence="1">Binds to the N-terminal domain of the chaperone ClpA.</text>
</comment>
<keyword evidence="3" id="KW-0378">Hydrolase</keyword>
<dbReference type="InterPro" id="IPR022935">
    <property type="entry name" value="ClpS"/>
</dbReference>
<dbReference type="InterPro" id="IPR014719">
    <property type="entry name" value="Ribosomal_bL12_C/ClpS-like"/>
</dbReference>
<dbReference type="GO" id="GO:0030163">
    <property type="term" value="P:protein catabolic process"/>
    <property type="evidence" value="ECO:0007669"/>
    <property type="project" value="InterPro"/>
</dbReference>
<reference evidence="3" key="1">
    <citation type="submission" date="2020-05" db="EMBL/GenBank/DDBJ databases">
        <authorList>
            <person name="Zhu T."/>
            <person name="Keshari N."/>
            <person name="Lu X."/>
        </authorList>
    </citation>
    <scope>NUCLEOTIDE SEQUENCE</scope>
    <source>
        <strain evidence="3">NK1-22</strain>
    </source>
</reference>
<dbReference type="Pfam" id="PF02617">
    <property type="entry name" value="ClpS"/>
    <property type="match status" value="1"/>
</dbReference>
<accession>A0AA96Y7U6</accession>
<name>A0AA96Y7U6_9CYAN</name>
<protein>
    <recommendedName>
        <fullName evidence="1">ATP-dependent Clp protease adapter protein ClpS</fullName>
    </recommendedName>
</protein>
<sequence length="229" mass="26598">MIWFISLVGLLLLIGVVNAIKFEWNHSEPDPLAQSRQRWRQQRDRTQRILTQGSPQSLEEYLEIFPDACPRCGGRHLYESLAIRRSFITPLLRNRKPKRSWVCTRCGHNNFANKPVQPLQNLRLVTSPYLPAEAAQAIPEWPWEHPPVVPVYLHNDNATTMEFVVEVLEQVFELPKDLAIPCMIYTHQLGRNFVIALPFEEAQEKVAIAHQRSAAKNYPLHFTVENKWT</sequence>
<feature type="domain" description="Adaptor protein ClpS core" evidence="2">
    <location>
        <begin position="145"/>
        <end position="223"/>
    </location>
</feature>
<organism evidence="3">
    <name type="scientific">Thermoleptolyngbya oregonensis NK1-22</name>
    <dbReference type="NCBI Taxonomy" id="2547457"/>
    <lineage>
        <taxon>Bacteria</taxon>
        <taxon>Bacillati</taxon>
        <taxon>Cyanobacteriota</taxon>
        <taxon>Cyanophyceae</taxon>
        <taxon>Oculatellales</taxon>
        <taxon>Oculatellaceae</taxon>
        <taxon>Thermoleptolyngbya</taxon>
    </lineage>
</organism>
<gene>
    <name evidence="1" type="primary">clpS</name>
    <name evidence="3" type="ORF">HNI00_15065</name>
</gene>
<evidence type="ECO:0000259" key="2">
    <source>
        <dbReference type="Pfam" id="PF02617"/>
    </source>
</evidence>
<dbReference type="InterPro" id="IPR003769">
    <property type="entry name" value="ClpS_core"/>
</dbReference>
<evidence type="ECO:0000256" key="1">
    <source>
        <dbReference type="HAMAP-Rule" id="MF_00302"/>
    </source>
</evidence>
<keyword evidence="3" id="KW-0645">Protease</keyword>
<dbReference type="AlphaFoldDB" id="A0AA96Y7U6"/>
<dbReference type="KEGG" id="tog:HNI00_15065"/>
<proteinExistence type="inferred from homology"/>